<protein>
    <submittedName>
        <fullName evidence="1">Uncharacterized protein</fullName>
    </submittedName>
</protein>
<dbReference type="Proteomes" id="UP000044377">
    <property type="component" value="Unassembled WGS sequence"/>
</dbReference>
<proteinExistence type="predicted"/>
<dbReference type="EMBL" id="CGIG01000001">
    <property type="protein sequence ID" value="CPR17116.1"/>
    <property type="molecule type" value="Genomic_DNA"/>
</dbReference>
<reference evidence="2" key="1">
    <citation type="submission" date="2015-01" db="EMBL/GenBank/DDBJ databases">
        <authorList>
            <person name="Paterson Steve"/>
        </authorList>
    </citation>
    <scope>NUCLEOTIDE SEQUENCE [LARGE SCALE GENOMIC DNA]</scope>
    <source>
        <strain evidence="2">OBR1</strain>
    </source>
</reference>
<accession>A0A0G4JVS2</accession>
<name>A0A0G4JVS2_9GAMM</name>
<keyword evidence="2" id="KW-1185">Reference proteome</keyword>
<evidence type="ECO:0000313" key="2">
    <source>
        <dbReference type="Proteomes" id="UP000044377"/>
    </source>
</evidence>
<organism evidence="1 2">
    <name type="scientific">Brenneria goodwinii</name>
    <dbReference type="NCBI Taxonomy" id="1109412"/>
    <lineage>
        <taxon>Bacteria</taxon>
        <taxon>Pseudomonadati</taxon>
        <taxon>Pseudomonadota</taxon>
        <taxon>Gammaproteobacteria</taxon>
        <taxon>Enterobacterales</taxon>
        <taxon>Pectobacteriaceae</taxon>
        <taxon>Brenneria</taxon>
    </lineage>
</organism>
<sequence length="69" mass="7405">MKNGAITSVAAAFCLCGAAHRKMTFRCSYGVFFRACLHNLPHNLYPLAPSVILPVLGSTTSQGRHAATR</sequence>
<dbReference type="STRING" id="1109412.BN1221_02459"/>
<evidence type="ECO:0000313" key="1">
    <source>
        <dbReference type="EMBL" id="CPR17116.1"/>
    </source>
</evidence>
<gene>
    <name evidence="1" type="ORF">BN1221_02459</name>
</gene>
<dbReference type="AlphaFoldDB" id="A0A0G4JVS2"/>